<gene>
    <name evidence="2" type="ORF">B1812_21820</name>
</gene>
<geneLocation type="plasmid" evidence="2 3">
    <name>p1</name>
</geneLocation>
<dbReference type="AlphaFoldDB" id="A0A1W6N268"/>
<dbReference type="KEGG" id="mbry:B1812_21820"/>
<accession>A0A1W6N268</accession>
<organism evidence="2 3">
    <name type="scientific">Methylocystis bryophila</name>
    <dbReference type="NCBI Taxonomy" id="655015"/>
    <lineage>
        <taxon>Bacteria</taxon>
        <taxon>Pseudomonadati</taxon>
        <taxon>Pseudomonadota</taxon>
        <taxon>Alphaproteobacteria</taxon>
        <taxon>Hyphomicrobiales</taxon>
        <taxon>Methylocystaceae</taxon>
        <taxon>Methylocystis</taxon>
    </lineage>
</organism>
<dbReference type="EMBL" id="CP019949">
    <property type="protein sequence ID" value="ARN83915.1"/>
    <property type="molecule type" value="Genomic_DNA"/>
</dbReference>
<name>A0A1W6N268_9HYPH</name>
<evidence type="ECO:0000313" key="2">
    <source>
        <dbReference type="EMBL" id="ARN83915.1"/>
    </source>
</evidence>
<sequence>MCFVLGFRFCSPLSFLDIRLAAADKKSPSKRVAGKAKAISSLRPTKTKTQLASAETQAPDEQATKEMIPETRNVAAQDRPRRSIHKRRLLDAELKAGEKWKRRLCRAAR</sequence>
<feature type="compositionally biased region" description="Polar residues" evidence="1">
    <location>
        <begin position="42"/>
        <end position="56"/>
    </location>
</feature>
<proteinExistence type="predicted"/>
<dbReference type="Proteomes" id="UP000193978">
    <property type="component" value="Plasmid p1"/>
</dbReference>
<protein>
    <submittedName>
        <fullName evidence="2">Uncharacterized protein</fullName>
    </submittedName>
</protein>
<keyword evidence="2" id="KW-0614">Plasmid</keyword>
<feature type="region of interest" description="Disordered" evidence="1">
    <location>
        <begin position="24"/>
        <end position="65"/>
    </location>
</feature>
<keyword evidence="3" id="KW-1185">Reference proteome</keyword>
<evidence type="ECO:0000256" key="1">
    <source>
        <dbReference type="SAM" id="MobiDB-lite"/>
    </source>
</evidence>
<reference evidence="2 3" key="1">
    <citation type="submission" date="2017-02" db="EMBL/GenBank/DDBJ databases">
        <authorList>
            <person name="Peterson S.W."/>
        </authorList>
    </citation>
    <scope>NUCLEOTIDE SEQUENCE [LARGE SCALE GENOMIC DNA]</scope>
    <source>
        <strain evidence="2 3">S285</strain>
        <plasmid evidence="3">Plasmid p1</plasmid>
    </source>
</reference>
<evidence type="ECO:0000313" key="3">
    <source>
        <dbReference type="Proteomes" id="UP000193978"/>
    </source>
</evidence>